<feature type="transmembrane region" description="Helical" evidence="7">
    <location>
        <begin position="135"/>
        <end position="157"/>
    </location>
</feature>
<feature type="domain" description="ABC transmembrane type-1" evidence="8">
    <location>
        <begin position="100"/>
        <end position="302"/>
    </location>
</feature>
<dbReference type="Gene3D" id="1.10.3720.10">
    <property type="entry name" value="MetI-like"/>
    <property type="match status" value="1"/>
</dbReference>
<dbReference type="Proteomes" id="UP000182584">
    <property type="component" value="Unassembled WGS sequence"/>
</dbReference>
<keyword evidence="3" id="KW-1003">Cell membrane</keyword>
<dbReference type="AlphaFoldDB" id="A0A1H9T1M7"/>
<evidence type="ECO:0000256" key="2">
    <source>
        <dbReference type="ARBA" id="ARBA00022448"/>
    </source>
</evidence>
<organism evidence="9 10">
    <name type="scientific">Butyrivibrio fibrisolvens</name>
    <dbReference type="NCBI Taxonomy" id="831"/>
    <lineage>
        <taxon>Bacteria</taxon>
        <taxon>Bacillati</taxon>
        <taxon>Bacillota</taxon>
        <taxon>Clostridia</taxon>
        <taxon>Lachnospirales</taxon>
        <taxon>Lachnospiraceae</taxon>
        <taxon>Butyrivibrio</taxon>
    </lineage>
</organism>
<dbReference type="PANTHER" id="PTHR43744:SF9">
    <property type="entry name" value="POLYGALACTURONAN_RHAMNOGALACTURONAN TRANSPORT SYSTEM PERMEASE PROTEIN YTCP"/>
    <property type="match status" value="1"/>
</dbReference>
<feature type="transmembrane region" description="Helical" evidence="7">
    <location>
        <begin position="283"/>
        <end position="303"/>
    </location>
</feature>
<feature type="transmembrane region" description="Helical" evidence="7">
    <location>
        <begin position="169"/>
        <end position="188"/>
    </location>
</feature>
<evidence type="ECO:0000256" key="6">
    <source>
        <dbReference type="ARBA" id="ARBA00023136"/>
    </source>
</evidence>
<dbReference type="SUPFAM" id="SSF161098">
    <property type="entry name" value="MetI-like"/>
    <property type="match status" value="1"/>
</dbReference>
<evidence type="ECO:0000256" key="1">
    <source>
        <dbReference type="ARBA" id="ARBA00004651"/>
    </source>
</evidence>
<gene>
    <name evidence="9" type="ORF">SAMN04487884_11395</name>
</gene>
<evidence type="ECO:0000313" key="9">
    <source>
        <dbReference type="EMBL" id="SER91048.1"/>
    </source>
</evidence>
<dbReference type="PROSITE" id="PS50928">
    <property type="entry name" value="ABC_TM1"/>
    <property type="match status" value="1"/>
</dbReference>
<keyword evidence="2 7" id="KW-0813">Transport</keyword>
<dbReference type="PANTHER" id="PTHR43744">
    <property type="entry name" value="ABC TRANSPORTER PERMEASE PROTEIN MG189-RELATED-RELATED"/>
    <property type="match status" value="1"/>
</dbReference>
<dbReference type="EMBL" id="FOGJ01000013">
    <property type="protein sequence ID" value="SER91048.1"/>
    <property type="molecule type" value="Genomic_DNA"/>
</dbReference>
<dbReference type="CDD" id="cd06261">
    <property type="entry name" value="TM_PBP2"/>
    <property type="match status" value="1"/>
</dbReference>
<dbReference type="InterPro" id="IPR035906">
    <property type="entry name" value="MetI-like_sf"/>
</dbReference>
<keyword evidence="4 7" id="KW-0812">Transmembrane</keyword>
<reference evidence="9 10" key="1">
    <citation type="submission" date="2016-10" db="EMBL/GenBank/DDBJ databases">
        <authorList>
            <person name="de Groot N.N."/>
        </authorList>
    </citation>
    <scope>NUCLEOTIDE SEQUENCE [LARGE SCALE GENOMIC DNA]</scope>
    <source>
        <strain evidence="9 10">AR40</strain>
    </source>
</reference>
<protein>
    <submittedName>
        <fullName evidence="9">Carbohydrate ABC transporter membrane protein 2, CUT1 family</fullName>
    </submittedName>
</protein>
<evidence type="ECO:0000259" key="8">
    <source>
        <dbReference type="PROSITE" id="PS50928"/>
    </source>
</evidence>
<evidence type="ECO:0000256" key="4">
    <source>
        <dbReference type="ARBA" id="ARBA00022692"/>
    </source>
</evidence>
<evidence type="ECO:0000313" key="10">
    <source>
        <dbReference type="Proteomes" id="UP000182584"/>
    </source>
</evidence>
<feature type="transmembrane region" description="Helical" evidence="7">
    <location>
        <begin position="39"/>
        <end position="57"/>
    </location>
</feature>
<name>A0A1H9T1M7_BUTFI</name>
<accession>A0A1H9T1M7</accession>
<proteinExistence type="inferred from homology"/>
<keyword evidence="6 7" id="KW-0472">Membrane</keyword>
<dbReference type="GO" id="GO:0005886">
    <property type="term" value="C:plasma membrane"/>
    <property type="evidence" value="ECO:0007669"/>
    <property type="project" value="UniProtKB-SubCell"/>
</dbReference>
<dbReference type="Pfam" id="PF00528">
    <property type="entry name" value="BPD_transp_1"/>
    <property type="match status" value="1"/>
</dbReference>
<sequence>MDTAVFKGGKVMAGKRKDKENDISAGGSRAISKLHMSDVVIVLIIGILSLTCLLPFWHVAVKSISSNAAVAAKSVYLWPIDVTVDAYRSIIEDGSMTHSMLYSVEVTAIFTLLGMIVCTCAAYPLSKKRLKGRAVITFFLMVPMYFGAGNLPTYLLYSDLHLLNTMWVLIWPLIYSAYNMLIMKNYFISNIPDELEESAFLDGASNFQILFKIVLPLSKPILATLTLFYAVGRWNAYGDNMYYIRSNELKMAQYKLYEMILNAQEAASTALTEATNVTSTPEVLQAASVMFVTIPIIIIYPFVQKYFVKGTMVGAVKG</sequence>
<dbReference type="RefSeq" id="WP_242952729.1">
    <property type="nucleotide sequence ID" value="NZ_FOGJ01000013.1"/>
</dbReference>
<evidence type="ECO:0000256" key="5">
    <source>
        <dbReference type="ARBA" id="ARBA00022989"/>
    </source>
</evidence>
<dbReference type="GO" id="GO:0055085">
    <property type="term" value="P:transmembrane transport"/>
    <property type="evidence" value="ECO:0007669"/>
    <property type="project" value="InterPro"/>
</dbReference>
<evidence type="ECO:0000256" key="7">
    <source>
        <dbReference type="RuleBase" id="RU363032"/>
    </source>
</evidence>
<feature type="transmembrane region" description="Helical" evidence="7">
    <location>
        <begin position="209"/>
        <end position="231"/>
    </location>
</feature>
<dbReference type="InterPro" id="IPR000515">
    <property type="entry name" value="MetI-like"/>
</dbReference>
<comment type="subcellular location">
    <subcellularLocation>
        <location evidence="1 7">Cell membrane</location>
        <topology evidence="1 7">Multi-pass membrane protein</topology>
    </subcellularLocation>
</comment>
<evidence type="ECO:0000256" key="3">
    <source>
        <dbReference type="ARBA" id="ARBA00022475"/>
    </source>
</evidence>
<keyword evidence="5 7" id="KW-1133">Transmembrane helix</keyword>
<feature type="transmembrane region" description="Helical" evidence="7">
    <location>
        <begin position="100"/>
        <end position="123"/>
    </location>
</feature>
<comment type="similarity">
    <text evidence="7">Belongs to the binding-protein-dependent transport system permease family.</text>
</comment>
<dbReference type="eggNOG" id="COG0395">
    <property type="taxonomic scope" value="Bacteria"/>
</dbReference>